<evidence type="ECO:0000313" key="1">
    <source>
        <dbReference type="EMBL" id="ESN97008.1"/>
    </source>
</evidence>
<dbReference type="CTD" id="20206763"/>
<dbReference type="EMBL" id="KB097456">
    <property type="protein sequence ID" value="ESN97008.1"/>
    <property type="molecule type" value="Genomic_DNA"/>
</dbReference>
<dbReference type="HOGENOM" id="CLU_1442558_0_0_1"/>
<keyword evidence="3" id="KW-1185">Reference proteome</keyword>
<protein>
    <submittedName>
        <fullName evidence="1 2">Uncharacterized protein</fullName>
    </submittedName>
</protein>
<name>T1FD64_HELRO</name>
<dbReference type="AlphaFoldDB" id="T1FD64"/>
<accession>T1FD64</accession>
<dbReference type="RefSeq" id="XP_009024797.1">
    <property type="nucleotide sequence ID" value="XM_009026549.1"/>
</dbReference>
<reference evidence="2" key="3">
    <citation type="submission" date="2015-06" db="UniProtKB">
        <authorList>
            <consortium name="EnsemblMetazoa"/>
        </authorList>
    </citation>
    <scope>IDENTIFICATION</scope>
</reference>
<reference evidence="1 3" key="2">
    <citation type="journal article" date="2013" name="Nature">
        <title>Insights into bilaterian evolution from three spiralian genomes.</title>
        <authorList>
            <person name="Simakov O."/>
            <person name="Marletaz F."/>
            <person name="Cho S.J."/>
            <person name="Edsinger-Gonzales E."/>
            <person name="Havlak P."/>
            <person name="Hellsten U."/>
            <person name="Kuo D.H."/>
            <person name="Larsson T."/>
            <person name="Lv J."/>
            <person name="Arendt D."/>
            <person name="Savage R."/>
            <person name="Osoegawa K."/>
            <person name="de Jong P."/>
            <person name="Grimwood J."/>
            <person name="Chapman J.A."/>
            <person name="Shapiro H."/>
            <person name="Aerts A."/>
            <person name="Otillar R.P."/>
            <person name="Terry A.Y."/>
            <person name="Boore J.L."/>
            <person name="Grigoriev I.V."/>
            <person name="Lindberg D.R."/>
            <person name="Seaver E.C."/>
            <person name="Weisblat D.A."/>
            <person name="Putnam N.H."/>
            <person name="Rokhsar D.S."/>
        </authorList>
    </citation>
    <scope>NUCLEOTIDE SEQUENCE</scope>
</reference>
<dbReference type="EnsemblMetazoa" id="HelroT178444">
    <property type="protein sequence ID" value="HelroP178444"/>
    <property type="gene ID" value="HelroG178444"/>
</dbReference>
<dbReference type="InParanoid" id="T1FD64"/>
<reference evidence="3" key="1">
    <citation type="submission" date="2012-12" db="EMBL/GenBank/DDBJ databases">
        <authorList>
            <person name="Hellsten U."/>
            <person name="Grimwood J."/>
            <person name="Chapman J.A."/>
            <person name="Shapiro H."/>
            <person name="Aerts A."/>
            <person name="Otillar R.P."/>
            <person name="Terry A.Y."/>
            <person name="Boore J.L."/>
            <person name="Simakov O."/>
            <person name="Marletaz F."/>
            <person name="Cho S.-J."/>
            <person name="Edsinger-Gonzales E."/>
            <person name="Havlak P."/>
            <person name="Kuo D.-H."/>
            <person name="Larsson T."/>
            <person name="Lv J."/>
            <person name="Arendt D."/>
            <person name="Savage R."/>
            <person name="Osoegawa K."/>
            <person name="de Jong P."/>
            <person name="Lindberg D.R."/>
            <person name="Seaver E.C."/>
            <person name="Weisblat D.A."/>
            <person name="Putnam N.H."/>
            <person name="Grigoriev I.V."/>
            <person name="Rokhsar D.S."/>
        </authorList>
    </citation>
    <scope>NUCLEOTIDE SEQUENCE</scope>
</reference>
<gene>
    <name evidence="2" type="primary">20206763</name>
    <name evidence="1" type="ORF">HELRODRAFT_178444</name>
</gene>
<dbReference type="EMBL" id="AMQM01006444">
    <property type="status" value="NOT_ANNOTATED_CDS"/>
    <property type="molecule type" value="Genomic_DNA"/>
</dbReference>
<sequence>MVLERHACPVRPCMTKCNLNWKDADGCAVCTTCNCGRQNSSVNSASISWQQHCILSINSGGNIDTCNIIGNNYLNNYNISNYTDNHKDAIVNNSLSTDNGYSNDSNNNVNIKSDSNKNIRNHINNGTVNNSSRIISVINSSSSVNNQIACKVHKTLQLSNVTNAFAGIKLLKKPCAVVRGQCLFSTGL</sequence>
<organism evidence="2 3">
    <name type="scientific">Helobdella robusta</name>
    <name type="common">Californian leech</name>
    <dbReference type="NCBI Taxonomy" id="6412"/>
    <lineage>
        <taxon>Eukaryota</taxon>
        <taxon>Metazoa</taxon>
        <taxon>Spiralia</taxon>
        <taxon>Lophotrochozoa</taxon>
        <taxon>Annelida</taxon>
        <taxon>Clitellata</taxon>
        <taxon>Hirudinea</taxon>
        <taxon>Rhynchobdellida</taxon>
        <taxon>Glossiphoniidae</taxon>
        <taxon>Helobdella</taxon>
    </lineage>
</organism>
<dbReference type="GeneID" id="20206763"/>
<evidence type="ECO:0000313" key="2">
    <source>
        <dbReference type="EnsemblMetazoa" id="HelroP178444"/>
    </source>
</evidence>
<evidence type="ECO:0000313" key="3">
    <source>
        <dbReference type="Proteomes" id="UP000015101"/>
    </source>
</evidence>
<dbReference type="KEGG" id="hro:HELRODRAFT_178444"/>
<dbReference type="Proteomes" id="UP000015101">
    <property type="component" value="Unassembled WGS sequence"/>
</dbReference>
<proteinExistence type="predicted"/>